<evidence type="ECO:0000313" key="2">
    <source>
        <dbReference type="EMBL" id="CAA9294731.1"/>
    </source>
</evidence>
<keyword evidence="2" id="KW-0378">Hydrolase</keyword>
<evidence type="ECO:0000259" key="1">
    <source>
        <dbReference type="Pfam" id="PF13354"/>
    </source>
</evidence>
<dbReference type="Pfam" id="PF13354">
    <property type="entry name" value="Beta-lactamase2"/>
    <property type="match status" value="1"/>
</dbReference>
<dbReference type="PANTHER" id="PTHR35333:SF3">
    <property type="entry name" value="BETA-LACTAMASE-TYPE TRANSPEPTIDASE FOLD CONTAINING PROTEIN"/>
    <property type="match status" value="1"/>
</dbReference>
<feature type="domain" description="Beta-lactamase class A catalytic" evidence="1">
    <location>
        <begin position="21"/>
        <end position="232"/>
    </location>
</feature>
<dbReference type="Gene3D" id="3.40.710.10">
    <property type="entry name" value="DD-peptidase/beta-lactamase superfamily"/>
    <property type="match status" value="1"/>
</dbReference>
<dbReference type="EMBL" id="CADCTK010001032">
    <property type="protein sequence ID" value="CAA9294731.1"/>
    <property type="molecule type" value="Genomic_DNA"/>
</dbReference>
<dbReference type="GO" id="GO:0008800">
    <property type="term" value="F:beta-lactamase activity"/>
    <property type="evidence" value="ECO:0007669"/>
    <property type="project" value="UniProtKB-EC"/>
</dbReference>
<dbReference type="AlphaFoldDB" id="A0A6J4K3G8"/>
<organism evidence="2">
    <name type="scientific">uncultured Chloroflexia bacterium</name>
    <dbReference type="NCBI Taxonomy" id="1672391"/>
    <lineage>
        <taxon>Bacteria</taxon>
        <taxon>Bacillati</taxon>
        <taxon>Chloroflexota</taxon>
        <taxon>Chloroflexia</taxon>
        <taxon>environmental samples</taxon>
    </lineage>
</organism>
<dbReference type="GO" id="GO:0030655">
    <property type="term" value="P:beta-lactam antibiotic catabolic process"/>
    <property type="evidence" value="ECO:0007669"/>
    <property type="project" value="InterPro"/>
</dbReference>
<protein>
    <submittedName>
        <fullName evidence="2">Beta-lactamase</fullName>
        <ecNumber evidence="2">3.5.2.6</ecNumber>
    </submittedName>
</protein>
<proteinExistence type="predicted"/>
<dbReference type="InterPro" id="IPR000871">
    <property type="entry name" value="Beta-lactam_class-A"/>
</dbReference>
<dbReference type="GO" id="GO:0046677">
    <property type="term" value="P:response to antibiotic"/>
    <property type="evidence" value="ECO:0007669"/>
    <property type="project" value="InterPro"/>
</dbReference>
<sequence length="260" mass="28033">MSTWSDVERLLARAPGDYSVCVLDGERETLFTYAADAVRPAASLIKVPLAMALVTSDQARLRGETGVNLEATAILRDEDRVEGVGSFDSAPAGTRRTLWQLIGHALRESDNTAANLLIDAIGMQAVNHFLRTALALPVTCLQRRFMDFAAAARGEDNLTSAREMCMLFHALLARDRRYDRLVEWLTATPYGDKIVAGVPAGTVVAHKVGDLPGVEHDAGIVYAPERLYVVVLLSGDLPDAGTGKATLAEASRLIYQLLAG</sequence>
<dbReference type="EC" id="3.5.2.6" evidence="2"/>
<name>A0A6J4K3G8_9CHLR</name>
<gene>
    <name evidence="2" type="ORF">AVDCRST_MAG26-4367</name>
</gene>
<dbReference type="InterPro" id="IPR045155">
    <property type="entry name" value="Beta-lactam_cat"/>
</dbReference>
<dbReference type="InterPro" id="IPR012338">
    <property type="entry name" value="Beta-lactam/transpept-like"/>
</dbReference>
<accession>A0A6J4K3G8</accession>
<dbReference type="PANTHER" id="PTHR35333">
    <property type="entry name" value="BETA-LACTAMASE"/>
    <property type="match status" value="1"/>
</dbReference>
<reference evidence="2" key="1">
    <citation type="submission" date="2020-02" db="EMBL/GenBank/DDBJ databases">
        <authorList>
            <person name="Meier V. D."/>
        </authorList>
    </citation>
    <scope>NUCLEOTIDE SEQUENCE</scope>
    <source>
        <strain evidence="2">AVDCRST_MAG26</strain>
    </source>
</reference>
<dbReference type="SUPFAM" id="SSF56601">
    <property type="entry name" value="beta-lactamase/transpeptidase-like"/>
    <property type="match status" value="1"/>
</dbReference>